<dbReference type="AlphaFoldDB" id="A0AB34VB28"/>
<dbReference type="Pfam" id="PF13304">
    <property type="entry name" value="AAA_21"/>
    <property type="match status" value="1"/>
</dbReference>
<dbReference type="Gene3D" id="3.40.50.300">
    <property type="entry name" value="P-loop containing nucleotide triphosphate hydrolases"/>
    <property type="match status" value="2"/>
</dbReference>
<comment type="caution">
    <text evidence="2">The sequence shown here is derived from an EMBL/GenBank/DDBJ whole genome shotgun (WGS) entry which is preliminary data.</text>
</comment>
<evidence type="ECO:0000313" key="2">
    <source>
        <dbReference type="EMBL" id="KTS94549.1"/>
    </source>
</evidence>
<gene>
    <name evidence="2" type="ORF">RSA13_17830</name>
</gene>
<reference evidence="2 3" key="1">
    <citation type="journal article" date="2016" name="Front. Microbiol.">
        <title>Genomic Resource of Rice Seed Associated Bacteria.</title>
        <authorList>
            <person name="Midha S."/>
            <person name="Bansal K."/>
            <person name="Sharma S."/>
            <person name="Kumar N."/>
            <person name="Patil P.P."/>
            <person name="Chaudhry V."/>
            <person name="Patil P.B."/>
        </authorList>
    </citation>
    <scope>NUCLEOTIDE SEQUENCE [LARGE SCALE GENOMIC DNA]</scope>
    <source>
        <strain evidence="2 3">RSA13</strain>
    </source>
</reference>
<dbReference type="PIRSF" id="PIRSF029347">
    <property type="entry name" value="RecF"/>
    <property type="match status" value="1"/>
</dbReference>
<sequence length="368" mass="41354">MTIKQIHIRGFRSVRDLTLPLHPLNVVSGPNGCGKSNLYKAVRLLHEAANGRLALALAEEGGVQKVMWAGGLRRGDRRHDPKRLILAVTMDDMDYQLETGFPEPLSTSLFNLDPLVKEERIWLSGQQRRPSSCIMQRTNQTAFLHNIDGERVSYAGVLHPEESLFGQLGEPHRYPELSRMRERLKAWRFYHEFAVWPGSPIRSPQIGVRAPVLAHDGSNLAAAWATIVERGHHELLYKVMKTAFPDTEFQVDVQNGRFQMLMQRQGILRPLESAEFSDGTLRFLCLVVALLSPRPPAFMALNEPENSLHEDLLPALAALIAEASQFSQLWITSHSPRLATLIAQHAEVSHIALEQVNGETRIVGEARI</sequence>
<dbReference type="PANTHER" id="PTHR32182">
    <property type="entry name" value="DNA REPLICATION AND REPAIR PROTEIN RECF"/>
    <property type="match status" value="1"/>
</dbReference>
<dbReference type="GO" id="GO:0006302">
    <property type="term" value="P:double-strand break repair"/>
    <property type="evidence" value="ECO:0007669"/>
    <property type="project" value="TreeGrafter"/>
</dbReference>
<dbReference type="InterPro" id="IPR027417">
    <property type="entry name" value="P-loop_NTPase"/>
</dbReference>
<dbReference type="InterPro" id="IPR014555">
    <property type="entry name" value="RecF-like"/>
</dbReference>
<evidence type="ECO:0000313" key="3">
    <source>
        <dbReference type="Proteomes" id="UP000072520"/>
    </source>
</evidence>
<dbReference type="SUPFAM" id="SSF52540">
    <property type="entry name" value="P-loop containing nucleoside triphosphate hydrolases"/>
    <property type="match status" value="1"/>
</dbReference>
<proteinExistence type="predicted"/>
<accession>A0AB34VB28</accession>
<dbReference type="RefSeq" id="WP_058708299.1">
    <property type="nucleotide sequence ID" value="NZ_CP099540.1"/>
</dbReference>
<name>A0AB34VB28_9GAMM</name>
<dbReference type="Proteomes" id="UP000072520">
    <property type="component" value="Unassembled WGS sequence"/>
</dbReference>
<dbReference type="EMBL" id="LDSI01000027">
    <property type="protein sequence ID" value="KTS94549.1"/>
    <property type="molecule type" value="Genomic_DNA"/>
</dbReference>
<dbReference type="GO" id="GO:0000731">
    <property type="term" value="P:DNA synthesis involved in DNA repair"/>
    <property type="evidence" value="ECO:0007669"/>
    <property type="project" value="TreeGrafter"/>
</dbReference>
<dbReference type="GO" id="GO:0016887">
    <property type="term" value="F:ATP hydrolysis activity"/>
    <property type="evidence" value="ECO:0007669"/>
    <property type="project" value="InterPro"/>
</dbReference>
<feature type="domain" description="ATPase AAA-type core" evidence="1">
    <location>
        <begin position="24"/>
        <end position="338"/>
    </location>
</feature>
<evidence type="ECO:0000259" key="1">
    <source>
        <dbReference type="Pfam" id="PF13304"/>
    </source>
</evidence>
<dbReference type="PANTHER" id="PTHR32182:SF25">
    <property type="entry name" value="SLR1056 PROTEIN"/>
    <property type="match status" value="1"/>
</dbReference>
<dbReference type="GO" id="GO:0005524">
    <property type="term" value="F:ATP binding"/>
    <property type="evidence" value="ECO:0007669"/>
    <property type="project" value="InterPro"/>
</dbReference>
<protein>
    <submittedName>
        <fullName evidence="2">RecF/RecN/SMC N-terminal domain protein</fullName>
    </submittedName>
</protein>
<dbReference type="InterPro" id="IPR003959">
    <property type="entry name" value="ATPase_AAA_core"/>
</dbReference>
<organism evidence="2 3">
    <name type="scientific">Pantoea stewartii</name>
    <dbReference type="NCBI Taxonomy" id="66269"/>
    <lineage>
        <taxon>Bacteria</taxon>
        <taxon>Pseudomonadati</taxon>
        <taxon>Pseudomonadota</taxon>
        <taxon>Gammaproteobacteria</taxon>
        <taxon>Enterobacterales</taxon>
        <taxon>Erwiniaceae</taxon>
        <taxon>Pantoea</taxon>
    </lineage>
</organism>